<feature type="compositionally biased region" description="Basic and acidic residues" evidence="2">
    <location>
        <begin position="1273"/>
        <end position="1284"/>
    </location>
</feature>
<reference evidence="3" key="1">
    <citation type="submission" date="2020-12" db="EMBL/GenBank/DDBJ databases">
        <title>Metabolic potential, ecology and presence of endohyphal bacteria is reflected in genomic diversity of Mucoromycotina.</title>
        <authorList>
            <person name="Muszewska A."/>
            <person name="Okrasinska A."/>
            <person name="Steczkiewicz K."/>
            <person name="Drgas O."/>
            <person name="Orlowska M."/>
            <person name="Perlinska-Lenart U."/>
            <person name="Aleksandrzak-Piekarczyk T."/>
            <person name="Szatraj K."/>
            <person name="Zielenkiewicz U."/>
            <person name="Pilsyk S."/>
            <person name="Malc E."/>
            <person name="Mieczkowski P."/>
            <person name="Kruszewska J.S."/>
            <person name="Biernat P."/>
            <person name="Pawlowska J."/>
        </authorList>
    </citation>
    <scope>NUCLEOTIDE SEQUENCE</scope>
    <source>
        <strain evidence="3">WA0000017839</strain>
    </source>
</reference>
<dbReference type="PANTHER" id="PTHR45589">
    <property type="entry name" value="WD REPEAT DOMAIN 62, ISOFORM G"/>
    <property type="match status" value="1"/>
</dbReference>
<dbReference type="SUPFAM" id="SSF50978">
    <property type="entry name" value="WD40 repeat-like"/>
    <property type="match status" value="2"/>
</dbReference>
<feature type="region of interest" description="Disordered" evidence="2">
    <location>
        <begin position="1623"/>
        <end position="1642"/>
    </location>
</feature>
<evidence type="ECO:0000256" key="1">
    <source>
        <dbReference type="PROSITE-ProRule" id="PRU00221"/>
    </source>
</evidence>
<dbReference type="OrthoDB" id="6252103at2759"/>
<dbReference type="EMBL" id="JAEPRD010000063">
    <property type="protein sequence ID" value="KAG2202191.1"/>
    <property type="molecule type" value="Genomic_DNA"/>
</dbReference>
<dbReference type="InterPro" id="IPR001680">
    <property type="entry name" value="WD40_rpt"/>
</dbReference>
<feature type="region of interest" description="Disordered" evidence="2">
    <location>
        <begin position="138"/>
        <end position="167"/>
    </location>
</feature>
<feature type="compositionally biased region" description="Basic and acidic residues" evidence="2">
    <location>
        <begin position="1623"/>
        <end position="1639"/>
    </location>
</feature>
<feature type="repeat" description="WD" evidence="1">
    <location>
        <begin position="667"/>
        <end position="695"/>
    </location>
</feature>
<feature type="region of interest" description="Disordered" evidence="2">
    <location>
        <begin position="512"/>
        <end position="538"/>
    </location>
</feature>
<evidence type="ECO:0008006" key="5">
    <source>
        <dbReference type="Google" id="ProtNLM"/>
    </source>
</evidence>
<dbReference type="Gene3D" id="2.130.10.10">
    <property type="entry name" value="YVTN repeat-like/Quinoprotein amine dehydrogenase"/>
    <property type="match status" value="4"/>
</dbReference>
<evidence type="ECO:0000313" key="4">
    <source>
        <dbReference type="Proteomes" id="UP000603453"/>
    </source>
</evidence>
<keyword evidence="1" id="KW-0853">WD repeat</keyword>
<keyword evidence="4" id="KW-1185">Reference proteome</keyword>
<feature type="region of interest" description="Disordered" evidence="2">
    <location>
        <begin position="1009"/>
        <end position="1034"/>
    </location>
</feature>
<dbReference type="SMART" id="SM00320">
    <property type="entry name" value="WD40"/>
    <property type="match status" value="12"/>
</dbReference>
<feature type="region of interest" description="Disordered" evidence="2">
    <location>
        <begin position="1165"/>
        <end position="1318"/>
    </location>
</feature>
<organism evidence="3 4">
    <name type="scientific">Mucor saturninus</name>
    <dbReference type="NCBI Taxonomy" id="64648"/>
    <lineage>
        <taxon>Eukaryota</taxon>
        <taxon>Fungi</taxon>
        <taxon>Fungi incertae sedis</taxon>
        <taxon>Mucoromycota</taxon>
        <taxon>Mucoromycotina</taxon>
        <taxon>Mucoromycetes</taxon>
        <taxon>Mucorales</taxon>
        <taxon>Mucorineae</taxon>
        <taxon>Mucoraceae</taxon>
        <taxon>Mucor</taxon>
    </lineage>
</organism>
<feature type="compositionally biased region" description="Polar residues" evidence="2">
    <location>
        <begin position="1013"/>
        <end position="1022"/>
    </location>
</feature>
<dbReference type="InterPro" id="IPR015943">
    <property type="entry name" value="WD40/YVTN_repeat-like_dom_sf"/>
</dbReference>
<name>A0A8H7UXE4_9FUNG</name>
<protein>
    <recommendedName>
        <fullName evidence="5">Mitogen-activated protein kinase-binding protein 1</fullName>
    </recommendedName>
</protein>
<feature type="compositionally biased region" description="Polar residues" evidence="2">
    <location>
        <begin position="1131"/>
        <end position="1148"/>
    </location>
</feature>
<dbReference type="InterPro" id="IPR036322">
    <property type="entry name" value="WD40_repeat_dom_sf"/>
</dbReference>
<feature type="compositionally biased region" description="Acidic residues" evidence="2">
    <location>
        <begin position="1261"/>
        <end position="1272"/>
    </location>
</feature>
<feature type="region of interest" description="Disordered" evidence="2">
    <location>
        <begin position="1120"/>
        <end position="1148"/>
    </location>
</feature>
<dbReference type="PANTHER" id="PTHR45589:SF1">
    <property type="entry name" value="WD REPEAT DOMAIN 62, ISOFORM G"/>
    <property type="match status" value="1"/>
</dbReference>
<feature type="region of interest" description="Disordered" evidence="2">
    <location>
        <begin position="952"/>
        <end position="996"/>
    </location>
</feature>
<feature type="compositionally biased region" description="Basic and acidic residues" evidence="2">
    <location>
        <begin position="1024"/>
        <end position="1034"/>
    </location>
</feature>
<feature type="compositionally biased region" description="Polar residues" evidence="2">
    <location>
        <begin position="1248"/>
        <end position="1260"/>
    </location>
</feature>
<feature type="compositionally biased region" description="Acidic residues" evidence="2">
    <location>
        <begin position="1234"/>
        <end position="1244"/>
    </location>
</feature>
<feature type="compositionally biased region" description="Acidic residues" evidence="2">
    <location>
        <begin position="1554"/>
        <end position="1571"/>
    </location>
</feature>
<feature type="compositionally biased region" description="Polar residues" evidence="2">
    <location>
        <begin position="526"/>
        <end position="538"/>
    </location>
</feature>
<comment type="caution">
    <text evidence="3">The sequence shown here is derived from an EMBL/GenBank/DDBJ whole genome shotgun (WGS) entry which is preliminary data.</text>
</comment>
<feature type="compositionally biased region" description="Low complexity" evidence="2">
    <location>
        <begin position="1287"/>
        <end position="1302"/>
    </location>
</feature>
<evidence type="ECO:0000313" key="3">
    <source>
        <dbReference type="EMBL" id="KAG2202191.1"/>
    </source>
</evidence>
<dbReference type="Pfam" id="PF00400">
    <property type="entry name" value="WD40"/>
    <property type="match status" value="6"/>
</dbReference>
<dbReference type="InterPro" id="IPR052779">
    <property type="entry name" value="WDR62"/>
</dbReference>
<feature type="region of interest" description="Disordered" evidence="2">
    <location>
        <begin position="1546"/>
        <end position="1572"/>
    </location>
</feature>
<evidence type="ECO:0000256" key="2">
    <source>
        <dbReference type="SAM" id="MobiDB-lite"/>
    </source>
</evidence>
<feature type="compositionally biased region" description="Acidic residues" evidence="2">
    <location>
        <begin position="1183"/>
        <end position="1208"/>
    </location>
</feature>
<feature type="region of interest" description="Disordered" evidence="2">
    <location>
        <begin position="1"/>
        <end position="22"/>
    </location>
</feature>
<feature type="region of interest" description="Disordered" evidence="2">
    <location>
        <begin position="1432"/>
        <end position="1465"/>
    </location>
</feature>
<proteinExistence type="predicted"/>
<feature type="compositionally biased region" description="Polar residues" evidence="2">
    <location>
        <begin position="145"/>
        <end position="155"/>
    </location>
</feature>
<dbReference type="PROSITE" id="PS50082">
    <property type="entry name" value="WD_REPEATS_2"/>
    <property type="match status" value="1"/>
</dbReference>
<sequence length="1661" mass="184541">MDEQFPVNSGSVPPPSQSSNVTPHQLANFATFQNNTGFRRKGKETIRPIPKLKLERILGLTSTSSNILATANDLIAYAAGAVVVIYNHKRNKQVALLYPPQTQQQLTNVNINNTNTSNPLSSSALPLILPLGGGGNNNTTSMNNEVLTSTQNPTSQDEKKSATPASTRAKPISCLAFSPDGNYLAAGEMGHQPRILIWDVKEKKLLREFKSHKFGVLSLSFSPNMRYLVSIGFQHDGYLYVWDWKKGIKLAGNKVTSRVNAVSFSKDGSYFVTAGLRHVKFWYLDARGRIPKRGNLSSRETQVLDGRSGILGVLRDANFVDVACDRSSNTGYTYFITDLSILCIFKEGRVLDKWVDLQGKNSYSIAVSTNYVICTCSEGVIRLFEPVTLKYVGILPKPHPLGTDISLVTSPDMIRPTDAFYPDAVAMVYNESSQRVVCVYGDRSLYVWDIRDLNKIGKYRSFIFHSDCVWGVEPCPNIERDDNAIPLNSFATFSADGTVRIWNLDTPIHTTSSTSSSPLSPPPPVNGQNGILSPSSSTVVGSHRRNIYSRELIKMIYVDPDAVKFSKFKSSYEIAEDQCPDYGIRSLKMSADGQLMASGDRSGNLRVHDMNSWDLLTYQEAHDSEILSIALTTPTERDAPSLIATASRDRLLHIFDIKSKFQLVQSLDDHSSSITSVKFSEDASRLISCGADKGIIFRQRTSPVTPFLDPTPRPYSTYHNYSGRSTVFDMALDVNGRFVASVTGERKLYVLSVESGKPFRICKPETADEIGKFSENSGGSLINIDLDPFSGTFAVTSGSDRCIRLFDLTNSTCIEKMCAHSELITSVKFIRTNTEEDGLRVVSTCSDGTIFVWKVNREIIAKMCARANERDLKLKQQQRADDDGTEDKRAVMLLGLQNNHNKRIRRVSTATNIRPTASISQMIRQGERRTFSTMSPAEQKYDDVYKKIAASSGRRNHDNAIPHHHHHSAAPAGVSTGETPPGSPTTPNRLLNSNPNHRNVFLRKENRIMSAPPLQQDNNNGRKSPPEQRIGKLDRLYNGLPTSYGRERTMSQVTPPTAAGLVQYRQQSSAPPPLVSGGGRNPILRRAISRDALMGKKEPEYNANTSRKSPTKTMAYLSNNTKQQREASVISRRSSQPTFTRKLTDSQPVVSDLQQTIVTNIKANFKTLAEEDDSDNDHSRDEEEKEDDDEVDEEEEDEEDEEEEEEEIIFTPEQDKTSKTFEVSTHHHHIPTACEEEEEYEEEYGGSTPVSDSETNNTLCNDEESSEDNVDDEINRDITAREPPRVSTSLSRTTVTTASTSISHRHSSIHIDSPQDPIVSPILSPSSLPDDSPEMMNHAYIEIQNKLEKAAKRQSITARFLSSLSGATAAAAVGGGTHRPSLDHVMSSFQELTKPIPPITPPISTHVIETAQPLKLTIDVALPYKEETMIRNPSKRSHRVEQQQQQQEEETVMVESPMKQEDEPVVKQVVSADVSLAKEEEISTSVVDSGTKEVEETPAVMFAEEKVSSAKKAEEQKEGLKADIVEMKADIVEMKADIAEKNADMAETKADTMETAEDEEEEPVTLEEEEDNVKLENALSDLEGVTILLDSVLEAYLSSTKSNSNEKSIRAIESKLSQVADKISKSVQKQEEPERKESPETIQLLEKYSSLLLNMVENKMK</sequence>
<gene>
    <name evidence="3" type="ORF">INT47_002110</name>
</gene>
<accession>A0A8H7UXE4</accession>
<dbReference type="Proteomes" id="UP000603453">
    <property type="component" value="Unassembled WGS sequence"/>
</dbReference>